<proteinExistence type="inferred from homology"/>
<dbReference type="GO" id="GO:0003855">
    <property type="term" value="F:3-dehydroquinate dehydratase activity"/>
    <property type="evidence" value="ECO:0007669"/>
    <property type="project" value="UniProtKB-UniRule"/>
</dbReference>
<evidence type="ECO:0000256" key="2">
    <source>
        <dbReference type="ARBA" id="ARBA00023239"/>
    </source>
</evidence>
<protein>
    <recommendedName>
        <fullName evidence="4">3-dehydroquinate dehydratase</fullName>
        <shortName evidence="4">3-dehydroquinase</shortName>
        <ecNumber evidence="4">4.2.1.10</ecNumber>
    </recommendedName>
    <alternativeName>
        <fullName evidence="4">Type I DHQase</fullName>
    </alternativeName>
    <alternativeName>
        <fullName evidence="4">Type I dehydroquinase</fullName>
        <shortName evidence="4">DHQ1</shortName>
    </alternativeName>
</protein>
<comment type="catalytic activity">
    <reaction evidence="1 4">
        <text>3-dehydroquinate = 3-dehydroshikimate + H2O</text>
        <dbReference type="Rhea" id="RHEA:21096"/>
        <dbReference type="ChEBI" id="CHEBI:15377"/>
        <dbReference type="ChEBI" id="CHEBI:16630"/>
        <dbReference type="ChEBI" id="CHEBI:32364"/>
        <dbReference type="EC" id="4.2.1.10"/>
    </reaction>
</comment>
<dbReference type="HAMAP" id="MF_00214">
    <property type="entry name" value="AroD"/>
    <property type="match status" value="1"/>
</dbReference>
<dbReference type="InterPro" id="IPR013785">
    <property type="entry name" value="Aldolase_TIM"/>
</dbReference>
<feature type="binding site" evidence="4">
    <location>
        <begin position="31"/>
        <end position="33"/>
    </location>
    <ligand>
        <name>3-dehydroquinate</name>
        <dbReference type="ChEBI" id="CHEBI:32364"/>
    </ligand>
</feature>
<comment type="subunit">
    <text evidence="4">Homodimer.</text>
</comment>
<sequence>MQIDFSSFVLAAATADLSDEPAARGAADAVEFRMDFASDPLDALAAYDGELPLIATNRPEWEGGEAPDDGARLDALEAAAEHDAVGAVDLELAALERGDADAVVDHARDHGTAVVVSTHDFEGTPHRDAMRETLAEASRWGDVAKLAVTAEGAGDVLDLLGATWDATTAGETVATMAMGEAGRHSRAVAPLYGSRIGYAPVDPADATAPGQYDLATLSGLVERLGGE</sequence>
<dbReference type="GO" id="GO:0046279">
    <property type="term" value="P:3,4-dihydroxybenzoate biosynthetic process"/>
    <property type="evidence" value="ECO:0007669"/>
    <property type="project" value="TreeGrafter"/>
</dbReference>
<keyword evidence="3 4" id="KW-0704">Schiff base</keyword>
<dbReference type="UniPathway" id="UPA00053">
    <property type="reaction ID" value="UER00086"/>
</dbReference>
<dbReference type="InterPro" id="IPR001381">
    <property type="entry name" value="DHquinase_I"/>
</dbReference>
<dbReference type="PANTHER" id="PTHR43699:SF1">
    <property type="entry name" value="3-DEHYDROQUINATE DEHYDRATASE"/>
    <property type="match status" value="1"/>
</dbReference>
<dbReference type="RefSeq" id="WP_179917630.1">
    <property type="nucleotide sequence ID" value="NZ_CP058909.1"/>
</dbReference>
<comment type="caution">
    <text evidence="4">Lacks conserved residue(s) required for the propagation of feature annotation.</text>
</comment>
<evidence type="ECO:0000256" key="4">
    <source>
        <dbReference type="HAMAP-Rule" id="MF_00214"/>
    </source>
</evidence>
<comment type="function">
    <text evidence="4">Involved in the third step of the chorismate pathway, which leads to the biosynthesis of aromatic amino acids. Catalyzes the cis-dehydration of 3-dehydroquinate (DHQ) and introduces the first double bond of the aromatic ring to yield 3-dehydroshikimate.</text>
</comment>
<accession>A0A7D5P781</accession>
<dbReference type="SUPFAM" id="SSF51569">
    <property type="entry name" value="Aldolase"/>
    <property type="match status" value="1"/>
</dbReference>
<feature type="active site" description="Schiff-base intermediate with substrate" evidence="4">
    <location>
        <position position="145"/>
    </location>
</feature>
<dbReference type="GO" id="GO:0009423">
    <property type="term" value="P:chorismate biosynthetic process"/>
    <property type="evidence" value="ECO:0007669"/>
    <property type="project" value="UniProtKB-UniRule"/>
</dbReference>
<feature type="binding site" evidence="4">
    <location>
        <position position="58"/>
    </location>
    <ligand>
        <name>3-dehydroquinate</name>
        <dbReference type="ChEBI" id="CHEBI:32364"/>
    </ligand>
</feature>
<dbReference type="GeneID" id="56083610"/>
<comment type="similarity">
    <text evidence="4">Belongs to the type-I 3-dehydroquinase family.</text>
</comment>
<dbReference type="GO" id="GO:0008652">
    <property type="term" value="P:amino acid biosynthetic process"/>
    <property type="evidence" value="ECO:0007669"/>
    <property type="project" value="UniProtKB-KW"/>
</dbReference>
<dbReference type="AlphaFoldDB" id="A0A7D5P781"/>
<keyword evidence="4" id="KW-0028">Amino-acid biosynthesis</keyword>
<feature type="binding site" evidence="4">
    <location>
        <position position="207"/>
    </location>
    <ligand>
        <name>3-dehydroquinate</name>
        <dbReference type="ChEBI" id="CHEBI:32364"/>
    </ligand>
</feature>
<evidence type="ECO:0000313" key="6">
    <source>
        <dbReference type="Proteomes" id="UP000509346"/>
    </source>
</evidence>
<keyword evidence="6" id="KW-1185">Reference proteome</keyword>
<feature type="binding site" evidence="4">
    <location>
        <position position="211"/>
    </location>
    <ligand>
        <name>3-dehydroquinate</name>
        <dbReference type="ChEBI" id="CHEBI:32364"/>
    </ligand>
</feature>
<dbReference type="Proteomes" id="UP000509346">
    <property type="component" value="Chromosome"/>
</dbReference>
<evidence type="ECO:0000256" key="1">
    <source>
        <dbReference type="ARBA" id="ARBA00001864"/>
    </source>
</evidence>
<dbReference type="KEGG" id="hpel:HZS54_13435"/>
<keyword evidence="4" id="KW-0057">Aromatic amino acid biosynthesis</keyword>
<dbReference type="EC" id="4.2.1.10" evidence="4"/>
<dbReference type="Gene3D" id="3.20.20.70">
    <property type="entry name" value="Aldolase class I"/>
    <property type="match status" value="1"/>
</dbReference>
<evidence type="ECO:0000256" key="3">
    <source>
        <dbReference type="ARBA" id="ARBA00023270"/>
    </source>
</evidence>
<gene>
    <name evidence="4" type="primary">aroD</name>
    <name evidence="5" type="ORF">HZS54_13435</name>
</gene>
<dbReference type="InterPro" id="IPR050146">
    <property type="entry name" value="Type-I_3-dehydroquinase"/>
</dbReference>
<dbReference type="EMBL" id="CP058909">
    <property type="protein sequence ID" value="QLH82557.1"/>
    <property type="molecule type" value="Genomic_DNA"/>
</dbReference>
<organism evidence="5 6">
    <name type="scientific">Halosimplex pelagicum</name>
    <dbReference type="NCBI Taxonomy" id="869886"/>
    <lineage>
        <taxon>Archaea</taxon>
        <taxon>Methanobacteriati</taxon>
        <taxon>Methanobacteriota</taxon>
        <taxon>Stenosarchaea group</taxon>
        <taxon>Halobacteria</taxon>
        <taxon>Halobacteriales</taxon>
        <taxon>Haloarculaceae</taxon>
        <taxon>Halosimplex</taxon>
    </lineage>
</organism>
<reference evidence="5 6" key="1">
    <citation type="submission" date="2020-07" db="EMBL/GenBank/DDBJ databases">
        <title>Halosimplex litoreum sp. nov. and Halosimplex rubrum sp. nov., isolated from different salt environments.</title>
        <authorList>
            <person name="Cui H."/>
        </authorList>
    </citation>
    <scope>NUCLEOTIDE SEQUENCE [LARGE SCALE GENOMIC DNA]</scope>
    <source>
        <strain evidence="5 6">R2</strain>
    </source>
</reference>
<name>A0A7D5P781_9EURY</name>
<dbReference type="PANTHER" id="PTHR43699">
    <property type="entry name" value="3-DEHYDROQUINATE DEHYDRATASE"/>
    <property type="match status" value="1"/>
</dbReference>
<feature type="binding site" evidence="4">
    <location>
        <position position="186"/>
    </location>
    <ligand>
        <name>3-dehydroquinate</name>
        <dbReference type="ChEBI" id="CHEBI:32364"/>
    </ligand>
</feature>
<keyword evidence="2 4" id="KW-0456">Lyase</keyword>
<evidence type="ECO:0000313" key="5">
    <source>
        <dbReference type="EMBL" id="QLH82557.1"/>
    </source>
</evidence>
<dbReference type="CDD" id="cd00502">
    <property type="entry name" value="DHQase_I"/>
    <property type="match status" value="1"/>
</dbReference>
<dbReference type="GO" id="GO:0009073">
    <property type="term" value="P:aromatic amino acid family biosynthetic process"/>
    <property type="evidence" value="ECO:0007669"/>
    <property type="project" value="UniProtKB-KW"/>
</dbReference>
<feature type="active site" description="Proton donor/acceptor" evidence="4">
    <location>
        <position position="119"/>
    </location>
</feature>
<comment type="pathway">
    <text evidence="4">Metabolic intermediate biosynthesis; chorismate biosynthesis; chorismate from D-erythrose 4-phosphate and phosphoenolpyruvate: step 3/7.</text>
</comment>
<dbReference type="Pfam" id="PF01487">
    <property type="entry name" value="DHquinase_I"/>
    <property type="match status" value="1"/>
</dbReference>